<comment type="caution">
    <text evidence="1">The sequence shown here is derived from an EMBL/GenBank/DDBJ whole genome shotgun (WGS) entry which is preliminary data.</text>
</comment>
<name>A0A066ZRZ7_HYDMR</name>
<sequence length="233" mass="26663">MKQDFNKIELYSSPKLQVHQLADSARSNNTISFEISYQAENLRLVITHLPSFSVALINSKGDEIFASQPDCKLNIEDLELWVVIEVLIIWGGYLAGIELKRVPLDKDMAWELIENEEEQIDLFVVDECMQVKGLTGRFFDVLTDDFGDGLYNDTTRGYQVLSAIQLLRMRLSPQVNNIAIIRHKLAPPQIREYYELITSNSLLQQYFYPYSSKFKPENFLSITDLSPSMAIGG</sequence>
<protein>
    <submittedName>
        <fullName evidence="1">Uncharacterized protein</fullName>
    </submittedName>
</protein>
<reference evidence="1 2" key="1">
    <citation type="submission" date="2014-04" db="EMBL/GenBank/DDBJ databases">
        <title>Draft genome sequence of Hydrogenovibrio marinus MH-110, a model organism for aerobic H2 metabolism.</title>
        <authorList>
            <person name="Cha H.J."/>
            <person name="Jo B.H."/>
            <person name="Hwang B.H."/>
        </authorList>
    </citation>
    <scope>NUCLEOTIDE SEQUENCE [LARGE SCALE GENOMIC DNA]</scope>
    <source>
        <strain evidence="1 2">MH-110</strain>
    </source>
</reference>
<dbReference type="RefSeq" id="WP_029913034.1">
    <property type="nucleotide sequence ID" value="NZ_AP020335.1"/>
</dbReference>
<accession>A0A066ZRZ7</accession>
<evidence type="ECO:0000313" key="2">
    <source>
        <dbReference type="Proteomes" id="UP000027341"/>
    </source>
</evidence>
<proteinExistence type="predicted"/>
<gene>
    <name evidence="1" type="ORF">EI16_10035</name>
</gene>
<dbReference type="AlphaFoldDB" id="A0A066ZRZ7"/>
<dbReference type="EMBL" id="JMIU01000001">
    <property type="protein sequence ID" value="KDN96583.1"/>
    <property type="molecule type" value="Genomic_DNA"/>
</dbReference>
<evidence type="ECO:0000313" key="1">
    <source>
        <dbReference type="EMBL" id="KDN96583.1"/>
    </source>
</evidence>
<organism evidence="1 2">
    <name type="scientific">Hydrogenovibrio marinus</name>
    <dbReference type="NCBI Taxonomy" id="28885"/>
    <lineage>
        <taxon>Bacteria</taxon>
        <taxon>Pseudomonadati</taxon>
        <taxon>Pseudomonadota</taxon>
        <taxon>Gammaproteobacteria</taxon>
        <taxon>Thiotrichales</taxon>
        <taxon>Piscirickettsiaceae</taxon>
        <taxon>Hydrogenovibrio</taxon>
    </lineage>
</organism>
<dbReference type="Proteomes" id="UP000027341">
    <property type="component" value="Unassembled WGS sequence"/>
</dbReference>
<keyword evidence="2" id="KW-1185">Reference proteome</keyword>